<reference evidence="4" key="4">
    <citation type="submission" date="2023-03" db="EMBL/GenBank/DDBJ databases">
        <title>Complete genome sequences of 52 Bacillus and Priestia strains isolated from West-African fermentations and 26 reference strains from the DSMZ collection.</title>
        <authorList>
            <person name="Wiedenbein E.S."/>
            <person name="Canoy T.S."/>
            <person name="Hui Y."/>
            <person name="Parkouda C."/>
            <person name="Dawende C."/>
            <person name="Ametefe E."/>
            <person name="Jespersen L."/>
            <person name="Nielsen D.S."/>
        </authorList>
    </citation>
    <scope>NUCLEOTIDE SEQUENCE</scope>
    <source>
        <strain evidence="4">PRO56</strain>
    </source>
</reference>
<evidence type="ECO:0000313" key="3">
    <source>
        <dbReference type="EMBL" id="MBO3795653.1"/>
    </source>
</evidence>
<reference evidence="1 6" key="1">
    <citation type="submission" date="2014-12" db="EMBL/GenBank/DDBJ databases">
        <title>Comparative genome analysis of Bacillus coagulans HM-08, Clostridium butyricum HM-68, Bacillus subtilis HM-66 and Bacillus licheniformis BL-09.</title>
        <authorList>
            <person name="Zhang H."/>
        </authorList>
    </citation>
    <scope>NUCLEOTIDE SEQUENCE [LARGE SCALE GENOMIC DNA]</scope>
    <source>
        <strain evidence="1 6">HM-66</strain>
    </source>
</reference>
<gene>
    <name evidence="2" type="ORF">B4122_0290</name>
    <name evidence="3" type="ORF">J5227_15395</name>
    <name evidence="4" type="ORF">P5633_13700</name>
    <name evidence="5" type="ORF">QL281_01005</name>
    <name evidence="1" type="ORF">SC09_Contig24orf00152</name>
</gene>
<dbReference type="EMBL" id="LJZV01000001">
    <property type="protein sequence ID" value="KZD95318.1"/>
    <property type="molecule type" value="Genomic_DNA"/>
</dbReference>
<organism evidence="1 6">
    <name type="scientific">Bacillus subtilis</name>
    <dbReference type="NCBI Taxonomy" id="1423"/>
    <lineage>
        <taxon>Bacteria</taxon>
        <taxon>Bacillati</taxon>
        <taxon>Bacillota</taxon>
        <taxon>Bacilli</taxon>
        <taxon>Bacillales</taxon>
        <taxon>Bacillaceae</taxon>
        <taxon>Bacillus</taxon>
    </lineage>
</organism>
<dbReference type="AlphaFoldDB" id="A0A063XDB6"/>
<sequence>MDNDKEIVKAYASLWNNRSLAHDDAEAVAEAIDLELLDKRTHPRLRKPMLEKYFAAIQRIVNSQLEPAVKYQLVKLHTERAEYLKEERGEQS</sequence>
<dbReference type="Proteomes" id="UP000032247">
    <property type="component" value="Unassembled WGS sequence"/>
</dbReference>
<evidence type="ECO:0000313" key="5">
    <source>
        <dbReference type="EMBL" id="WHM21712.1"/>
    </source>
</evidence>
<reference evidence="3" key="3">
    <citation type="submission" date="2021-03" db="EMBL/GenBank/DDBJ databases">
        <title>Isolation of Bacillus subtilis from fermented food sample.</title>
        <authorList>
            <person name="Lakshmanan V."/>
            <person name="Athira K."/>
            <person name="Rajagopal K."/>
        </authorList>
    </citation>
    <scope>NUCLEOTIDE SEQUENCE</scope>
    <source>
        <strain evidence="3">S1</strain>
    </source>
</reference>
<evidence type="ECO:0000313" key="2">
    <source>
        <dbReference type="EMBL" id="KZD95318.1"/>
    </source>
</evidence>
<dbReference type="RefSeq" id="WP_003231211.1">
    <property type="nucleotide sequence ID" value="NZ_AP024621.1"/>
</dbReference>
<dbReference type="EMBL" id="JXBC01000003">
    <property type="protein sequence ID" value="KIU11244.1"/>
    <property type="molecule type" value="Genomic_DNA"/>
</dbReference>
<proteinExistence type="predicted"/>
<evidence type="ECO:0000313" key="4">
    <source>
        <dbReference type="EMBL" id="WEY83471.1"/>
    </source>
</evidence>
<name>A0A063XDB6_BACIU</name>
<evidence type="ECO:0000313" key="6">
    <source>
        <dbReference type="Proteomes" id="UP000032247"/>
    </source>
</evidence>
<dbReference type="Proteomes" id="UP000076442">
    <property type="component" value="Unassembled WGS sequence"/>
</dbReference>
<evidence type="ECO:0008006" key="8">
    <source>
        <dbReference type="Google" id="ProtNLM"/>
    </source>
</evidence>
<dbReference type="Proteomes" id="UP001214898">
    <property type="component" value="Chromosome"/>
</dbReference>
<dbReference type="PATRIC" id="fig|1423.134.peg.129"/>
<dbReference type="Proteomes" id="UP000665181">
    <property type="component" value="Unassembled WGS sequence"/>
</dbReference>
<reference evidence="5" key="5">
    <citation type="submission" date="2023-05" db="EMBL/GenBank/DDBJ databases">
        <title>Complete genome sequence of Bacillus subtilis SRCM117797 isolated from Soybean paste.</title>
        <authorList>
            <person name="Abraha H.B."/>
            <person name="Kim K.-P."/>
            <person name="Ryu M.-S."/>
            <person name="Jeong D.-Y."/>
        </authorList>
    </citation>
    <scope>NUCLEOTIDE SEQUENCE</scope>
    <source>
        <strain evidence="5">SRCM117797</strain>
    </source>
</reference>
<dbReference type="STRING" id="483913.AN935_10320"/>
<evidence type="ECO:0000313" key="7">
    <source>
        <dbReference type="Proteomes" id="UP000076442"/>
    </source>
</evidence>
<protein>
    <recommendedName>
        <fullName evidence="8">YojE</fullName>
    </recommendedName>
</protein>
<dbReference type="EMBL" id="CP120576">
    <property type="protein sequence ID" value="WEY83471.1"/>
    <property type="molecule type" value="Genomic_DNA"/>
</dbReference>
<reference evidence="2 7" key="2">
    <citation type="submission" date="2015-09" db="EMBL/GenBank/DDBJ databases">
        <title>Spore heat resistance.</title>
        <authorList>
            <person name="Boekhorst J."/>
            <person name="Berendsen E.M."/>
            <person name="Wells-Bennik M.H."/>
            <person name="Kuipers O.P."/>
        </authorList>
    </citation>
    <scope>NUCLEOTIDE SEQUENCE [LARGE SCALE GENOMIC DNA]</scope>
    <source>
        <strain evidence="2 7">B4122</strain>
    </source>
</reference>
<dbReference type="SMR" id="A0A063XDB6"/>
<accession>A0A063XDB6</accession>
<dbReference type="EMBL" id="JAGFPW010000014">
    <property type="protein sequence ID" value="MBO3795653.1"/>
    <property type="molecule type" value="Genomic_DNA"/>
</dbReference>
<dbReference type="EMBL" id="CP125292">
    <property type="protein sequence ID" value="WHM21712.1"/>
    <property type="molecule type" value="Genomic_DNA"/>
</dbReference>
<evidence type="ECO:0000313" key="1">
    <source>
        <dbReference type="EMBL" id="KIU11244.1"/>
    </source>
</evidence>
<dbReference type="OMA" id="KDEMTHP"/>
<dbReference type="Proteomes" id="UP001229422">
    <property type="component" value="Chromosome"/>
</dbReference>